<dbReference type="InterPro" id="IPR003491">
    <property type="entry name" value="REP-like_C"/>
</dbReference>
<evidence type="ECO:0000313" key="3">
    <source>
        <dbReference type="Proteomes" id="UP000030643"/>
    </source>
</evidence>
<dbReference type="STRING" id="1329250.WOSG25_050320"/>
<organism evidence="2 3">
    <name type="scientific">Weissella oryzae (strain DSM 25784 / JCM 18191 / LMG 30913 / SG25)</name>
    <dbReference type="NCBI Taxonomy" id="1329250"/>
    <lineage>
        <taxon>Bacteria</taxon>
        <taxon>Bacillati</taxon>
        <taxon>Bacillota</taxon>
        <taxon>Bacilli</taxon>
        <taxon>Lactobacillales</taxon>
        <taxon>Lactobacillaceae</taxon>
        <taxon>Weissella</taxon>
    </lineage>
</organism>
<dbReference type="Pfam" id="PF01381">
    <property type="entry name" value="HTH_3"/>
    <property type="match status" value="1"/>
</dbReference>
<dbReference type="Pfam" id="PF02486">
    <property type="entry name" value="Rep_trans"/>
    <property type="match status" value="1"/>
</dbReference>
<dbReference type="SUPFAM" id="SSF47413">
    <property type="entry name" value="lambda repressor-like DNA-binding domains"/>
    <property type="match status" value="1"/>
</dbReference>
<dbReference type="InterPro" id="IPR010982">
    <property type="entry name" value="Lambda_DNA-bd_dom_sf"/>
</dbReference>
<accession>A0A069CSH2</accession>
<evidence type="ECO:0000259" key="1">
    <source>
        <dbReference type="PROSITE" id="PS50943"/>
    </source>
</evidence>
<sequence>MITPEQLSEYRAQNKWSLRQMAAYLDISQSAYRNYENGKRDIPEQVAERVQMAFVNYNGLLGIAVDYLRISFEHRSPKDVIENILGLDMKDFTVGGGNSGMLYRSSLNYSGFNYIRVFSRGDTPEDHGALLQVSGRGCRSLEFIMEQKNTDWRTLLYNAVFNFDGIVTRIDMAINDYVKWFDIEHLIEKAHNGEYTSRFRSDEIIHGNKYSGWTLEFGKRGNVFFRFYEKDKEIATKLGTSMFEYGIKNRYELQVADTRKATTLVNDWIREGKVVESVYGFFNRYLTFYDSVDPDIPEEEWKVWEPWHYFVLKSKEIEFETHAEEISLERTKAWIRRSVAPSLKMISELEGLGEIVEILKEASLSPKHEKIIDIVNEQIRREQEIADDFETWH</sequence>
<dbReference type="RefSeq" id="WP_027698842.1">
    <property type="nucleotide sequence ID" value="NZ_DF820488.1"/>
</dbReference>
<reference evidence="3" key="1">
    <citation type="journal article" date="2014" name="Genome Announc.">
        <title>Draft genome sequence of Weissella oryzae SG25T, isolated from fermented rice grains.</title>
        <authorList>
            <person name="Tanizawa Y."/>
            <person name="Fujisawa T."/>
            <person name="Mochizuki T."/>
            <person name="Kaminuma E."/>
            <person name="Suzuki Y."/>
            <person name="Nakamura Y."/>
            <person name="Tohno M."/>
        </authorList>
    </citation>
    <scope>NUCLEOTIDE SEQUENCE [LARGE SCALE GENOMIC DNA]</scope>
    <source>
        <strain evidence="3">DSM 25784 / JCM 18191 / LMG 30913 / SG25</strain>
    </source>
</reference>
<evidence type="ECO:0000313" key="2">
    <source>
        <dbReference type="EMBL" id="GAK30760.1"/>
    </source>
</evidence>
<dbReference type="PROSITE" id="PS50943">
    <property type="entry name" value="HTH_CROC1"/>
    <property type="match status" value="1"/>
</dbReference>
<dbReference type="eggNOG" id="COG1476">
    <property type="taxonomic scope" value="Bacteria"/>
</dbReference>
<name>A0A069CSH2_WEIOS</name>
<dbReference type="CDD" id="cd00093">
    <property type="entry name" value="HTH_XRE"/>
    <property type="match status" value="1"/>
</dbReference>
<dbReference type="GO" id="GO:0003677">
    <property type="term" value="F:DNA binding"/>
    <property type="evidence" value="ECO:0007669"/>
    <property type="project" value="InterPro"/>
</dbReference>
<dbReference type="EMBL" id="DF820488">
    <property type="protein sequence ID" value="GAK30760.1"/>
    <property type="molecule type" value="Genomic_DNA"/>
</dbReference>
<dbReference type="OrthoDB" id="2067664at2"/>
<dbReference type="InterPro" id="IPR040819">
    <property type="entry name" value="Rol_Rep_N"/>
</dbReference>
<dbReference type="Proteomes" id="UP000030643">
    <property type="component" value="Unassembled WGS sequence"/>
</dbReference>
<dbReference type="InterPro" id="IPR001387">
    <property type="entry name" value="Cro/C1-type_HTH"/>
</dbReference>
<proteinExistence type="predicted"/>
<keyword evidence="3" id="KW-1185">Reference proteome</keyword>
<protein>
    <submittedName>
        <fullName evidence="2">Putative phage replication protein RstA</fullName>
    </submittedName>
</protein>
<dbReference type="SMART" id="SM00530">
    <property type="entry name" value="HTH_XRE"/>
    <property type="match status" value="1"/>
</dbReference>
<dbReference type="Gene3D" id="1.10.260.40">
    <property type="entry name" value="lambda repressor-like DNA-binding domains"/>
    <property type="match status" value="1"/>
</dbReference>
<dbReference type="Pfam" id="PF18106">
    <property type="entry name" value="Rol_Rep_N"/>
    <property type="match status" value="1"/>
</dbReference>
<dbReference type="AlphaFoldDB" id="A0A069CSH2"/>
<feature type="domain" description="HTH cro/C1-type" evidence="1">
    <location>
        <begin position="7"/>
        <end position="60"/>
    </location>
</feature>
<gene>
    <name evidence="2" type="ORF">WOSG25_050320</name>
</gene>